<proteinExistence type="predicted"/>
<dbReference type="STRING" id="60172.A0A1V6QSL5"/>
<protein>
    <submittedName>
        <fullName evidence="1">Uncharacterized protein</fullName>
    </submittedName>
</protein>
<accession>A0A1V6QSL5</accession>
<dbReference type="Gene3D" id="3.40.50.300">
    <property type="entry name" value="P-loop containing nucleotide triphosphate hydrolases"/>
    <property type="match status" value="1"/>
</dbReference>
<keyword evidence="2" id="KW-1185">Reference proteome</keyword>
<dbReference type="AlphaFoldDB" id="A0A1V6QSL5"/>
<evidence type="ECO:0000313" key="1">
    <source>
        <dbReference type="EMBL" id="OQD91952.1"/>
    </source>
</evidence>
<comment type="caution">
    <text evidence="1">The sequence shown here is derived from an EMBL/GenBank/DDBJ whole genome shotgun (WGS) entry which is preliminary data.</text>
</comment>
<name>A0A1V6QSL5_9EURO</name>
<gene>
    <name evidence="1" type="ORF">PENSOL_c046G06824</name>
</gene>
<dbReference type="InterPro" id="IPR027417">
    <property type="entry name" value="P-loop_NTPase"/>
</dbReference>
<sequence length="463" mass="51502">MAPSSFPSHPSGLCSSFNRLCLEDHNQSLPPHPPDLCSSFDRLRLEDHNLSTQTQPDVNSTTTCQSFSSQPSRLRSSWHVLDLDITFEDPIDQLSRYASFCGPINMYPEDNDPAKWTVLEVVAFLCRDEPMQAFADHNNLIDGNSLLYHVCERNIQGLPGLRIIPHHQYVLCVIAWLQLRSPRFTLGPAGAYRIGQRKPVSVYRMIAGGTFEEKLDRENAFKSQLTCRVGCYGKDSERVCSESNDFPNSSYTSAQLYDVAWQVIPQSDFDKDSFAYGRAFSTADPPAQDATKMHPIPWKQLHGLLDSFGPLRNTDLRFRISQIDGAPDVIGPVVSLLLAVKALWQQVGSTTALARITSLDHAGLIDFRARFVEGEPRVVRAMREDLGASLDSIRDAAALAEGLLLVDRCIETMADTGIRAEIEAIATLMRPPPQTPLPSSQDMEQLVVRALRPEATNGDYQGI</sequence>
<evidence type="ECO:0000313" key="2">
    <source>
        <dbReference type="Proteomes" id="UP000191612"/>
    </source>
</evidence>
<dbReference type="EMBL" id="MDYO01000046">
    <property type="protein sequence ID" value="OQD91952.1"/>
    <property type="molecule type" value="Genomic_DNA"/>
</dbReference>
<organism evidence="1 2">
    <name type="scientific">Penicillium solitum</name>
    <dbReference type="NCBI Taxonomy" id="60172"/>
    <lineage>
        <taxon>Eukaryota</taxon>
        <taxon>Fungi</taxon>
        <taxon>Dikarya</taxon>
        <taxon>Ascomycota</taxon>
        <taxon>Pezizomycotina</taxon>
        <taxon>Eurotiomycetes</taxon>
        <taxon>Eurotiomycetidae</taxon>
        <taxon>Eurotiales</taxon>
        <taxon>Aspergillaceae</taxon>
        <taxon>Penicillium</taxon>
    </lineage>
</organism>
<dbReference type="Proteomes" id="UP000191612">
    <property type="component" value="Unassembled WGS sequence"/>
</dbReference>
<reference evidence="2" key="1">
    <citation type="journal article" date="2017" name="Nat. Microbiol.">
        <title>Global analysis of biosynthetic gene clusters reveals vast potential of secondary metabolite production in Penicillium species.</title>
        <authorList>
            <person name="Nielsen J.C."/>
            <person name="Grijseels S."/>
            <person name="Prigent S."/>
            <person name="Ji B."/>
            <person name="Dainat J."/>
            <person name="Nielsen K.F."/>
            <person name="Frisvad J.C."/>
            <person name="Workman M."/>
            <person name="Nielsen J."/>
        </authorList>
    </citation>
    <scope>NUCLEOTIDE SEQUENCE [LARGE SCALE GENOMIC DNA]</scope>
    <source>
        <strain evidence="2">IBT 29525</strain>
    </source>
</reference>